<comment type="caution">
    <text evidence="10">The sequence shown here is derived from an EMBL/GenBank/DDBJ whole genome shotgun (WGS) entry which is preliminary data.</text>
</comment>
<keyword evidence="8" id="KW-0862">Zinc</keyword>
<dbReference type="NCBIfam" id="TIGR02817">
    <property type="entry name" value="adh_fam_1"/>
    <property type="match status" value="1"/>
</dbReference>
<keyword evidence="7" id="KW-0007">Acetylation</keyword>
<keyword evidence="6" id="KW-0694">RNA-binding</keyword>
<feature type="domain" description="Enoyl reductase (ER)" evidence="9">
    <location>
        <begin position="33"/>
        <end position="351"/>
    </location>
</feature>
<keyword evidence="5" id="KW-0521">NADP</keyword>
<proteinExistence type="inferred from homology"/>
<evidence type="ECO:0000313" key="11">
    <source>
        <dbReference type="Proteomes" id="UP000032232"/>
    </source>
</evidence>
<dbReference type="SUPFAM" id="SSF50129">
    <property type="entry name" value="GroES-like"/>
    <property type="match status" value="1"/>
</dbReference>
<evidence type="ECO:0000256" key="7">
    <source>
        <dbReference type="ARBA" id="ARBA00022990"/>
    </source>
</evidence>
<evidence type="ECO:0000256" key="3">
    <source>
        <dbReference type="ARBA" id="ARBA00011881"/>
    </source>
</evidence>
<dbReference type="InterPro" id="IPR014182">
    <property type="entry name" value="ADH_Zn_typ-1"/>
</dbReference>
<keyword evidence="8" id="KW-0560">Oxidoreductase</keyword>
<dbReference type="Pfam" id="PF08240">
    <property type="entry name" value="ADH_N"/>
    <property type="match status" value="1"/>
</dbReference>
<dbReference type="GO" id="GO:0016491">
    <property type="term" value="F:oxidoreductase activity"/>
    <property type="evidence" value="ECO:0007669"/>
    <property type="project" value="UniProtKB-KW"/>
</dbReference>
<dbReference type="SUPFAM" id="SSF51735">
    <property type="entry name" value="NAD(P)-binding Rossmann-fold domains"/>
    <property type="match status" value="1"/>
</dbReference>
<dbReference type="STRING" id="935700.jaqu_16400"/>
<organism evidence="10 11">
    <name type="scientific">Jannaschia aquimarina</name>
    <dbReference type="NCBI Taxonomy" id="935700"/>
    <lineage>
        <taxon>Bacteria</taxon>
        <taxon>Pseudomonadati</taxon>
        <taxon>Pseudomonadota</taxon>
        <taxon>Alphaproteobacteria</taxon>
        <taxon>Rhodobacterales</taxon>
        <taxon>Roseobacteraceae</taxon>
        <taxon>Jannaschia</taxon>
    </lineage>
</organism>
<evidence type="ECO:0000256" key="5">
    <source>
        <dbReference type="ARBA" id="ARBA00022857"/>
    </source>
</evidence>
<comment type="subunit">
    <text evidence="3">Homotetramer.</text>
</comment>
<dbReference type="Gene3D" id="3.90.180.10">
    <property type="entry name" value="Medium-chain alcohol dehydrogenases, catalytic domain"/>
    <property type="match status" value="1"/>
</dbReference>
<dbReference type="Pfam" id="PF00107">
    <property type="entry name" value="ADH_zinc_N"/>
    <property type="match status" value="1"/>
</dbReference>
<dbReference type="CDD" id="cd08252">
    <property type="entry name" value="AL_MDR"/>
    <property type="match status" value="1"/>
</dbReference>
<evidence type="ECO:0000313" key="10">
    <source>
        <dbReference type="EMBL" id="KIT16616.1"/>
    </source>
</evidence>
<dbReference type="Proteomes" id="UP000032232">
    <property type="component" value="Unassembled WGS sequence"/>
</dbReference>
<comment type="similarity">
    <text evidence="2 8">Belongs to the zinc-containing alcohol dehydrogenase family. Quinone oxidoreductase subfamily.</text>
</comment>
<dbReference type="InterPro" id="IPR002364">
    <property type="entry name" value="Quin_OxRdtase/zeta-crystal_CS"/>
</dbReference>
<keyword evidence="11" id="KW-1185">Reference proteome</keyword>
<dbReference type="InterPro" id="IPR020843">
    <property type="entry name" value="ER"/>
</dbReference>
<dbReference type="InterPro" id="IPR036291">
    <property type="entry name" value="NAD(P)-bd_dom_sf"/>
</dbReference>
<sequence>MSASHAGAPDAATPTPRMRAVGYARSLPIEDEASLEDVALPASTEADLGPHDLLVDVAAVSVNPVDVKVRARMAPEAGHKVLGWDASGTVRAVGPEVTLFAPGDAVFYAGALDRPGTNAERHVVDERIVGRKPASLGHAQAAALPLTAITAWEILFDGMRVSQGAGEGETLLVVGGAGGVGSVLIQIARALTDLTVVATASRDETRDWCLRMGAHHVIDHRADMKAQLGAPGLVPRYVASLTATDQHWTALTELVAPRGTIALIDDPETLDVKLLKPKALTLHWAFMFTRSAFETPDMVEQHRLLSRVADLIDEGRIVSTMNRDGGMISAANLRRAHAHQESGKAVGKTVLAGFE</sequence>
<evidence type="ECO:0000256" key="2">
    <source>
        <dbReference type="ARBA" id="ARBA00010371"/>
    </source>
</evidence>
<dbReference type="InterPro" id="IPR013149">
    <property type="entry name" value="ADH-like_C"/>
</dbReference>
<dbReference type="EMBL" id="JYFE01000029">
    <property type="protein sequence ID" value="KIT16616.1"/>
    <property type="molecule type" value="Genomic_DNA"/>
</dbReference>
<keyword evidence="4" id="KW-0963">Cytoplasm</keyword>
<dbReference type="PATRIC" id="fig|935700.4.peg.1698"/>
<evidence type="ECO:0000259" key="9">
    <source>
        <dbReference type="SMART" id="SM00829"/>
    </source>
</evidence>
<dbReference type="InterPro" id="IPR011032">
    <property type="entry name" value="GroES-like_sf"/>
</dbReference>
<dbReference type="SMART" id="SM00829">
    <property type="entry name" value="PKS_ER"/>
    <property type="match status" value="1"/>
</dbReference>
<evidence type="ECO:0000256" key="6">
    <source>
        <dbReference type="ARBA" id="ARBA00022884"/>
    </source>
</evidence>
<dbReference type="GO" id="GO:0008270">
    <property type="term" value="F:zinc ion binding"/>
    <property type="evidence" value="ECO:0007669"/>
    <property type="project" value="InterPro"/>
</dbReference>
<protein>
    <recommendedName>
        <fullName evidence="8">Zinc-type alcohol dehydrogenase-like protein</fullName>
    </recommendedName>
</protein>
<dbReference type="InterPro" id="IPR051603">
    <property type="entry name" value="Zinc-ADH_QOR/CCCR"/>
</dbReference>
<name>A0A0D1EI80_9RHOB</name>
<comment type="subcellular location">
    <subcellularLocation>
        <location evidence="1">Cytoplasm</location>
    </subcellularLocation>
</comment>
<keyword evidence="8" id="KW-0479">Metal-binding</keyword>
<gene>
    <name evidence="10" type="ORF">jaqu_16400</name>
</gene>
<dbReference type="Gene3D" id="3.40.50.720">
    <property type="entry name" value="NAD(P)-binding Rossmann-like Domain"/>
    <property type="match status" value="1"/>
</dbReference>
<reference evidence="10 11" key="1">
    <citation type="submission" date="2015-02" db="EMBL/GenBank/DDBJ databases">
        <title>Genome Sequence of Jannaschia aquimarina DSM28248, a member of the Roseobacter clade.</title>
        <authorList>
            <person name="Voget S."/>
            <person name="Daniel R."/>
        </authorList>
    </citation>
    <scope>NUCLEOTIDE SEQUENCE [LARGE SCALE GENOMIC DNA]</scope>
    <source>
        <strain evidence="10 11">GSW-M26</strain>
    </source>
</reference>
<dbReference type="PROSITE" id="PS01162">
    <property type="entry name" value="QOR_ZETA_CRYSTAL"/>
    <property type="match status" value="1"/>
</dbReference>
<dbReference type="InterPro" id="IPR013154">
    <property type="entry name" value="ADH-like_N"/>
</dbReference>
<dbReference type="AlphaFoldDB" id="A0A0D1EI80"/>
<evidence type="ECO:0000256" key="1">
    <source>
        <dbReference type="ARBA" id="ARBA00004496"/>
    </source>
</evidence>
<accession>A0A0D1EI80</accession>
<dbReference type="GO" id="GO:0003723">
    <property type="term" value="F:RNA binding"/>
    <property type="evidence" value="ECO:0007669"/>
    <property type="project" value="UniProtKB-KW"/>
</dbReference>
<dbReference type="PANTHER" id="PTHR44154">
    <property type="entry name" value="QUINONE OXIDOREDUCTASE"/>
    <property type="match status" value="1"/>
</dbReference>
<evidence type="ECO:0000256" key="4">
    <source>
        <dbReference type="ARBA" id="ARBA00022490"/>
    </source>
</evidence>
<dbReference type="GO" id="GO:0005737">
    <property type="term" value="C:cytoplasm"/>
    <property type="evidence" value="ECO:0007669"/>
    <property type="project" value="UniProtKB-SubCell"/>
</dbReference>
<dbReference type="PANTHER" id="PTHR44154:SF1">
    <property type="entry name" value="QUINONE OXIDOREDUCTASE"/>
    <property type="match status" value="1"/>
</dbReference>
<evidence type="ECO:0000256" key="8">
    <source>
        <dbReference type="RuleBase" id="RU364000"/>
    </source>
</evidence>
<dbReference type="RefSeq" id="WP_236687818.1">
    <property type="nucleotide sequence ID" value="NZ_FZPF01000020.1"/>
</dbReference>